<evidence type="ECO:0000256" key="2">
    <source>
        <dbReference type="ARBA" id="ARBA00022670"/>
    </source>
</evidence>
<dbReference type="PANTHER" id="PTHR47466">
    <property type="match status" value="1"/>
</dbReference>
<keyword evidence="6" id="KW-0862">Zinc</keyword>
<name>A0A2M9C0X1_9FLAO</name>
<evidence type="ECO:0000256" key="3">
    <source>
        <dbReference type="ARBA" id="ARBA00022723"/>
    </source>
</evidence>
<feature type="domain" description="Peptidase M43 pregnancy-associated plasma-A" evidence="9">
    <location>
        <begin position="199"/>
        <end position="340"/>
    </location>
</feature>
<evidence type="ECO:0000256" key="4">
    <source>
        <dbReference type="ARBA" id="ARBA00022729"/>
    </source>
</evidence>
<evidence type="ECO:0000259" key="9">
    <source>
        <dbReference type="Pfam" id="PF05572"/>
    </source>
</evidence>
<dbReference type="PANTHER" id="PTHR47466:SF1">
    <property type="entry name" value="METALLOPROTEASE MEP1 (AFU_ORTHOLOGUE AFUA_1G07730)-RELATED"/>
    <property type="match status" value="1"/>
</dbReference>
<comment type="similarity">
    <text evidence="1">Belongs to the peptidase M43B family.</text>
</comment>
<evidence type="ECO:0000256" key="5">
    <source>
        <dbReference type="ARBA" id="ARBA00022801"/>
    </source>
</evidence>
<keyword evidence="3" id="KW-0479">Metal-binding</keyword>
<evidence type="ECO:0000256" key="6">
    <source>
        <dbReference type="ARBA" id="ARBA00022833"/>
    </source>
</evidence>
<gene>
    <name evidence="10" type="ORF">CLV73_2412</name>
</gene>
<evidence type="ECO:0000313" key="11">
    <source>
        <dbReference type="Proteomes" id="UP000228740"/>
    </source>
</evidence>
<dbReference type="Proteomes" id="UP000228740">
    <property type="component" value="Unassembled WGS sequence"/>
</dbReference>
<dbReference type="GO" id="GO:0006508">
    <property type="term" value="P:proteolysis"/>
    <property type="evidence" value="ECO:0007669"/>
    <property type="project" value="UniProtKB-KW"/>
</dbReference>
<dbReference type="EMBL" id="PGFD01000002">
    <property type="protein sequence ID" value="PJJ64057.1"/>
    <property type="molecule type" value="Genomic_DNA"/>
</dbReference>
<proteinExistence type="inferred from homology"/>
<dbReference type="CDD" id="cd04275">
    <property type="entry name" value="ZnMc_pappalysin_like"/>
    <property type="match status" value="1"/>
</dbReference>
<sequence length="352" mass="38550">MFINFKCSKFIYGNLNIYDMKKLLLGVLVLGSLSSCNSDNITNQSEDLSNTSESSNIVRRGCPSEEIRQEALKNSSELRQRFATLEANTERFANDLKLGKVLADGSVEIPVVVNVVYNTTAENVSDARIAEQIAILNQDYSATNTDISKIPGEFQGVSSGDIKVKFRLVNTIRKKTTTKSWRTNDAMKKASSGGIDATSPTNYLNMWVVGKMTSQGQTILGYATFPESAGLWNDGVVIAAPFFGKTGASSPFNLGRTATHEVGHYLNLRHIWGDANCGNDLVDDTPTQTTANYGKPTYPLYNTCTGVQRSVMFMNYMDYVDDAAMFMFSAGQKTRIQSVVASSGARAGLRVY</sequence>
<accession>A0A2M9C0X1</accession>
<dbReference type="AlphaFoldDB" id="A0A2M9C0X1"/>
<evidence type="ECO:0000256" key="1">
    <source>
        <dbReference type="ARBA" id="ARBA00008721"/>
    </source>
</evidence>
<dbReference type="SUPFAM" id="SSF55486">
    <property type="entry name" value="Metalloproteases ('zincins'), catalytic domain"/>
    <property type="match status" value="1"/>
</dbReference>
<keyword evidence="5" id="KW-0378">Hydrolase</keyword>
<reference evidence="10 11" key="1">
    <citation type="submission" date="2017-11" db="EMBL/GenBank/DDBJ databases">
        <title>Genomic Encyclopedia of Archaeal and Bacterial Type Strains, Phase II (KMG-II): From Individual Species to Whole Genera.</title>
        <authorList>
            <person name="Goeker M."/>
        </authorList>
    </citation>
    <scope>NUCLEOTIDE SEQUENCE [LARGE SCALE GENOMIC DNA]</scope>
    <source>
        <strain evidence="10 11">DSM 27617</strain>
    </source>
</reference>
<dbReference type="GO" id="GO:0008237">
    <property type="term" value="F:metallopeptidase activity"/>
    <property type="evidence" value="ECO:0007669"/>
    <property type="project" value="UniProtKB-KW"/>
</dbReference>
<evidence type="ECO:0000313" key="10">
    <source>
        <dbReference type="EMBL" id="PJJ64057.1"/>
    </source>
</evidence>
<keyword evidence="11" id="KW-1185">Reference proteome</keyword>
<evidence type="ECO:0000256" key="7">
    <source>
        <dbReference type="ARBA" id="ARBA00023049"/>
    </source>
</evidence>
<protein>
    <submittedName>
        <fullName evidence="10">Pregnancy-associated plasma protein-A</fullName>
    </submittedName>
</protein>
<keyword evidence="4" id="KW-0732">Signal</keyword>
<dbReference type="Pfam" id="PF05572">
    <property type="entry name" value="Peptidase_M43"/>
    <property type="match status" value="1"/>
</dbReference>
<dbReference type="InterPro" id="IPR008754">
    <property type="entry name" value="Peptidase_M43"/>
</dbReference>
<organism evidence="10 11">
    <name type="scientific">Chryseobacterium geocarposphaerae</name>
    <dbReference type="NCBI Taxonomy" id="1416776"/>
    <lineage>
        <taxon>Bacteria</taxon>
        <taxon>Pseudomonadati</taxon>
        <taxon>Bacteroidota</taxon>
        <taxon>Flavobacteriia</taxon>
        <taxon>Flavobacteriales</taxon>
        <taxon>Weeksellaceae</taxon>
        <taxon>Chryseobacterium group</taxon>
        <taxon>Chryseobacterium</taxon>
    </lineage>
</organism>
<evidence type="ECO:0000256" key="8">
    <source>
        <dbReference type="ARBA" id="ARBA00023157"/>
    </source>
</evidence>
<keyword evidence="8" id="KW-1015">Disulfide bond</keyword>
<dbReference type="Gene3D" id="3.40.390.10">
    <property type="entry name" value="Collagenase (Catalytic Domain)"/>
    <property type="match status" value="1"/>
</dbReference>
<keyword evidence="7" id="KW-0482">Metalloprotease</keyword>
<comment type="caution">
    <text evidence="10">The sequence shown here is derived from an EMBL/GenBank/DDBJ whole genome shotgun (WGS) entry which is preliminary data.</text>
</comment>
<dbReference type="InterPro" id="IPR024079">
    <property type="entry name" value="MetalloPept_cat_dom_sf"/>
</dbReference>
<dbReference type="GO" id="GO:0046872">
    <property type="term" value="F:metal ion binding"/>
    <property type="evidence" value="ECO:0007669"/>
    <property type="project" value="UniProtKB-KW"/>
</dbReference>
<keyword evidence="2" id="KW-0645">Protease</keyword>